<keyword evidence="2" id="KW-0812">Transmembrane</keyword>
<name>A0A948T9P4_9BACT</name>
<evidence type="ECO:0008006" key="5">
    <source>
        <dbReference type="Google" id="ProtNLM"/>
    </source>
</evidence>
<protein>
    <recommendedName>
        <fullName evidence="5">Tetratricopeptide repeat protein</fullName>
    </recommendedName>
</protein>
<proteinExistence type="predicted"/>
<organism evidence="3 4">
    <name type="scientific">Candidatus Phocaeicola faecigallinarum</name>
    <dbReference type="NCBI Taxonomy" id="2838732"/>
    <lineage>
        <taxon>Bacteria</taxon>
        <taxon>Pseudomonadati</taxon>
        <taxon>Bacteroidota</taxon>
        <taxon>Bacteroidia</taxon>
        <taxon>Bacteroidales</taxon>
        <taxon>Bacteroidaceae</taxon>
        <taxon>Phocaeicola</taxon>
    </lineage>
</organism>
<dbReference type="EMBL" id="JAHLFW010000021">
    <property type="protein sequence ID" value="MBU3837142.1"/>
    <property type="molecule type" value="Genomic_DNA"/>
</dbReference>
<evidence type="ECO:0000313" key="4">
    <source>
        <dbReference type="Proteomes" id="UP000783796"/>
    </source>
</evidence>
<dbReference type="Proteomes" id="UP000783796">
    <property type="component" value="Unassembled WGS sequence"/>
</dbReference>
<accession>A0A948T9P4</accession>
<dbReference type="Gene3D" id="1.25.40.10">
    <property type="entry name" value="Tetratricopeptide repeat domain"/>
    <property type="match status" value="1"/>
</dbReference>
<keyword evidence="2" id="KW-1133">Transmembrane helix</keyword>
<reference evidence="3" key="2">
    <citation type="submission" date="2021-04" db="EMBL/GenBank/DDBJ databases">
        <authorList>
            <person name="Gilroy R."/>
        </authorList>
    </citation>
    <scope>NUCLEOTIDE SEQUENCE</scope>
    <source>
        <strain evidence="3">G4-2901</strain>
    </source>
</reference>
<keyword evidence="1" id="KW-0175">Coiled coil</keyword>
<evidence type="ECO:0000313" key="3">
    <source>
        <dbReference type="EMBL" id="MBU3837142.1"/>
    </source>
</evidence>
<reference evidence="3" key="1">
    <citation type="journal article" date="2021" name="PeerJ">
        <title>Extensive microbial diversity within the chicken gut microbiome revealed by metagenomics and culture.</title>
        <authorList>
            <person name="Gilroy R."/>
            <person name="Ravi A."/>
            <person name="Getino M."/>
            <person name="Pursley I."/>
            <person name="Horton D.L."/>
            <person name="Alikhan N.F."/>
            <person name="Baker D."/>
            <person name="Gharbi K."/>
            <person name="Hall N."/>
            <person name="Watson M."/>
            <person name="Adriaenssens E.M."/>
            <person name="Foster-Nyarko E."/>
            <person name="Jarju S."/>
            <person name="Secka A."/>
            <person name="Antonio M."/>
            <person name="Oren A."/>
            <person name="Chaudhuri R.R."/>
            <person name="La Ragione R."/>
            <person name="Hildebrand F."/>
            <person name="Pallen M.J."/>
        </authorList>
    </citation>
    <scope>NUCLEOTIDE SEQUENCE</scope>
    <source>
        <strain evidence="3">G4-2901</strain>
    </source>
</reference>
<dbReference type="SUPFAM" id="SSF48452">
    <property type="entry name" value="TPR-like"/>
    <property type="match status" value="1"/>
</dbReference>
<evidence type="ECO:0000256" key="1">
    <source>
        <dbReference type="SAM" id="Coils"/>
    </source>
</evidence>
<feature type="transmembrane region" description="Helical" evidence="2">
    <location>
        <begin position="369"/>
        <end position="388"/>
    </location>
</feature>
<sequence length="620" mass="72767">MRKITHYILYILIAFTVLLNIRCSGNGKEKTLLPELVHAESVMFDHPDSALHILEDMPMPSARRDKENHALWCLLLTQAQYKRMMKIPSDSLVRIAYDYYKPTNNARRKAIAALYMGCINYDLGNIEEAMQYYLAAKTEVDKTDDYKTGYLIMSSLTNLYLFRDFADYALDACMKAYDYAVKDSNNRYQMTSLGLLARCYCISNEFPKAIETYQKTAAKAVELGFENNEYYYSIQKEIALVYTNSWKFEKSLEILKALPKMYQPSLLIGTNYLMLNQYDSAYFYLNKDLNTDNVYTKKSIYKALYQLGDTPEYRKYLKSYCDSLLFYTDSVMSLDKGKEIIAYKEKYDHQKLITEQQRLKLEKADAQRLLFIITICLIVVIAVVACLYQKRLVRKEITIRKQSEQLQDYMLQLHEYETRLMQNNRYMEELQEQIAGQEVNSEDIESYREQIDSLQSENSRLSENINTLQQHIAEYTSKLDKARRDTEKFRSISEENLNLKQRERMLADYVVDNDSLVKELREKSRVLDDMEWETLEQMCESTYGNFVSRMQSICPTLTKQELHLCILIKLRFSNAQMSEIFGVSVSSVSQKKFRLKKHLSESLEGGLPEEMTLDRWVGEF</sequence>
<evidence type="ECO:0000256" key="2">
    <source>
        <dbReference type="SAM" id="Phobius"/>
    </source>
</evidence>
<comment type="caution">
    <text evidence="3">The sequence shown here is derived from an EMBL/GenBank/DDBJ whole genome shotgun (WGS) entry which is preliminary data.</text>
</comment>
<feature type="coiled-coil region" evidence="1">
    <location>
        <begin position="399"/>
        <end position="485"/>
    </location>
</feature>
<keyword evidence="2" id="KW-0472">Membrane</keyword>
<dbReference type="InterPro" id="IPR011990">
    <property type="entry name" value="TPR-like_helical_dom_sf"/>
</dbReference>
<gene>
    <name evidence="3" type="ORF">H9777_02210</name>
</gene>
<dbReference type="Gene3D" id="1.10.287.1490">
    <property type="match status" value="1"/>
</dbReference>
<dbReference type="AlphaFoldDB" id="A0A948T9P4"/>